<feature type="signal peptide" evidence="2">
    <location>
        <begin position="1"/>
        <end position="31"/>
    </location>
</feature>
<feature type="compositionally biased region" description="Low complexity" evidence="1">
    <location>
        <begin position="37"/>
        <end position="58"/>
    </location>
</feature>
<dbReference type="Proteomes" id="UP000587527">
    <property type="component" value="Unassembled WGS sequence"/>
</dbReference>
<evidence type="ECO:0000256" key="2">
    <source>
        <dbReference type="SAM" id="SignalP"/>
    </source>
</evidence>
<protein>
    <submittedName>
        <fullName evidence="3">Uncharacterized protein</fullName>
    </submittedName>
</protein>
<dbReference type="SUPFAM" id="SSF82171">
    <property type="entry name" value="DPP6 N-terminal domain-like"/>
    <property type="match status" value="1"/>
</dbReference>
<evidence type="ECO:0000256" key="1">
    <source>
        <dbReference type="SAM" id="MobiDB-lite"/>
    </source>
</evidence>
<evidence type="ECO:0000313" key="4">
    <source>
        <dbReference type="Proteomes" id="UP000587527"/>
    </source>
</evidence>
<name>A0A841BMM0_9ACTN</name>
<sequence>MHTRHRRNHRSVAIRAASLAGAALLLLPLAACVKKASTAQPTATPTTTTDVSPGDTGPSPVPRSSIYAFAGTKAFGVGEAGKVLYQATSGTWSEPQWTQKGRYAAAVSRTLNAKDARLAVIDSQTGKVINIRCGCGSVALVGDSIAVWADEKGQLFQLDITSAGVARKLNVSLPQGTPRLAAAGTNDTFLLIASDAPDGDNGKGAAYSVKLDGSKTLVRDLPEVSTLQFAAARAGGGEGARWAYQVIESQGDCAHPGPILVVDDAGAATTPDVTDLLGGKTAEEVDVAVLSAWWEPDGRLFAVMQSWICDPSGGTPVVKASLWRLDGGKWLAVEQPALRLEHDLAADTKIVLTDDDKLTLETSSGSTPIAADVLSVVLPPVVP</sequence>
<keyword evidence="2" id="KW-0732">Signal</keyword>
<proteinExistence type="predicted"/>
<dbReference type="EMBL" id="JACHMN010000002">
    <property type="protein sequence ID" value="MBB5868429.1"/>
    <property type="molecule type" value="Genomic_DNA"/>
</dbReference>
<comment type="caution">
    <text evidence="3">The sequence shown here is derived from an EMBL/GenBank/DDBJ whole genome shotgun (WGS) entry which is preliminary data.</text>
</comment>
<organism evidence="3 4">
    <name type="scientific">Allocatelliglobosispora scoriae</name>
    <dbReference type="NCBI Taxonomy" id="643052"/>
    <lineage>
        <taxon>Bacteria</taxon>
        <taxon>Bacillati</taxon>
        <taxon>Actinomycetota</taxon>
        <taxon>Actinomycetes</taxon>
        <taxon>Micromonosporales</taxon>
        <taxon>Micromonosporaceae</taxon>
        <taxon>Allocatelliglobosispora</taxon>
    </lineage>
</organism>
<keyword evidence="4" id="KW-1185">Reference proteome</keyword>
<feature type="region of interest" description="Disordered" evidence="1">
    <location>
        <begin position="37"/>
        <end position="63"/>
    </location>
</feature>
<reference evidence="3 4" key="1">
    <citation type="submission" date="2020-08" db="EMBL/GenBank/DDBJ databases">
        <title>Sequencing the genomes of 1000 actinobacteria strains.</title>
        <authorList>
            <person name="Klenk H.-P."/>
        </authorList>
    </citation>
    <scope>NUCLEOTIDE SEQUENCE [LARGE SCALE GENOMIC DNA]</scope>
    <source>
        <strain evidence="3 4">DSM 45362</strain>
    </source>
</reference>
<evidence type="ECO:0000313" key="3">
    <source>
        <dbReference type="EMBL" id="MBB5868429.1"/>
    </source>
</evidence>
<dbReference type="RefSeq" id="WP_184834365.1">
    <property type="nucleotide sequence ID" value="NZ_JACHMN010000002.1"/>
</dbReference>
<accession>A0A841BMM0</accession>
<feature type="chain" id="PRO_5039499640" evidence="2">
    <location>
        <begin position="32"/>
        <end position="383"/>
    </location>
</feature>
<gene>
    <name evidence="3" type="ORF">F4553_001808</name>
</gene>
<dbReference type="AlphaFoldDB" id="A0A841BMM0"/>